<dbReference type="InterPro" id="IPR006674">
    <property type="entry name" value="HD_domain"/>
</dbReference>
<dbReference type="Proteomes" id="UP000789572">
    <property type="component" value="Unassembled WGS sequence"/>
</dbReference>
<dbReference type="InterPro" id="IPR050135">
    <property type="entry name" value="dGTPase-like"/>
</dbReference>
<dbReference type="EMBL" id="CAJVPJ010002597">
    <property type="protein sequence ID" value="CAG8625222.1"/>
    <property type="molecule type" value="Genomic_DNA"/>
</dbReference>
<dbReference type="InterPro" id="IPR045509">
    <property type="entry name" value="HD_assoc_2"/>
</dbReference>
<evidence type="ECO:0000259" key="1">
    <source>
        <dbReference type="PROSITE" id="PS51831"/>
    </source>
</evidence>
<dbReference type="Gene3D" id="3.30.70.2760">
    <property type="match status" value="1"/>
</dbReference>
<accession>A0A9N9D3T9</accession>
<dbReference type="GO" id="GO:0006203">
    <property type="term" value="P:dGTP catabolic process"/>
    <property type="evidence" value="ECO:0007669"/>
    <property type="project" value="TreeGrafter"/>
</dbReference>
<gene>
    <name evidence="2" type="ORF">POCULU_LOCUS8615</name>
</gene>
<evidence type="ECO:0000313" key="2">
    <source>
        <dbReference type="EMBL" id="CAG8625222.1"/>
    </source>
</evidence>
<dbReference type="Pfam" id="PF19276">
    <property type="entry name" value="HD_assoc_2"/>
    <property type="match status" value="1"/>
</dbReference>
<name>A0A9N9D3T9_9GLOM</name>
<evidence type="ECO:0000313" key="3">
    <source>
        <dbReference type="Proteomes" id="UP000789572"/>
    </source>
</evidence>
<protein>
    <submittedName>
        <fullName evidence="2">6072_t:CDS:1</fullName>
    </submittedName>
</protein>
<dbReference type="PANTHER" id="PTHR11373:SF4">
    <property type="entry name" value="DEOXYNUCLEOSIDE TRIPHOSPHATE TRIPHOSPHOHYDROLASE SAMHD1"/>
    <property type="match status" value="1"/>
</dbReference>
<dbReference type="SUPFAM" id="SSF109604">
    <property type="entry name" value="HD-domain/PDEase-like"/>
    <property type="match status" value="1"/>
</dbReference>
<dbReference type="OrthoDB" id="9991235at2759"/>
<comment type="caution">
    <text evidence="2">The sequence shown here is derived from an EMBL/GenBank/DDBJ whole genome shotgun (WGS) entry which is preliminary data.</text>
</comment>
<dbReference type="PROSITE" id="PS51831">
    <property type="entry name" value="HD"/>
    <property type="match status" value="1"/>
</dbReference>
<proteinExistence type="predicted"/>
<keyword evidence="3" id="KW-1185">Reference proteome</keyword>
<dbReference type="AlphaFoldDB" id="A0A9N9D3T9"/>
<dbReference type="SMART" id="SM00471">
    <property type="entry name" value="HDc"/>
    <property type="match status" value="1"/>
</dbReference>
<dbReference type="Gene3D" id="1.10.3210.10">
    <property type="entry name" value="Hypothetical protein af1432"/>
    <property type="match status" value="1"/>
</dbReference>
<dbReference type="Pfam" id="PF01966">
    <property type="entry name" value="HD"/>
    <property type="match status" value="1"/>
</dbReference>
<dbReference type="PANTHER" id="PTHR11373">
    <property type="entry name" value="DEOXYNUCLEOSIDE TRIPHOSPHATE TRIPHOSPHOHYDROLASE"/>
    <property type="match status" value="1"/>
</dbReference>
<feature type="domain" description="HD" evidence="1">
    <location>
        <begin position="71"/>
        <end position="200"/>
    </location>
</feature>
<dbReference type="InterPro" id="IPR003607">
    <property type="entry name" value="HD/PDEase_dom"/>
</dbReference>
<dbReference type="GO" id="GO:0008832">
    <property type="term" value="F:dGTPase activity"/>
    <property type="evidence" value="ECO:0007669"/>
    <property type="project" value="TreeGrafter"/>
</dbReference>
<dbReference type="GO" id="GO:0005634">
    <property type="term" value="C:nucleus"/>
    <property type="evidence" value="ECO:0007669"/>
    <property type="project" value="TreeGrafter"/>
</dbReference>
<sequence>MDNKVGVRDSSKYRNKSSKIIYDSVKVNNCGLMKLTPWMLDVVDTPQFQRLRDVRQLGSVQFVFPGAVHTRFEHCLGVGVLANTLISRFQRDQKDLGITEKDVQCVTIAGLCHDLGHGPFSHVFDDLVVPQLGLSKKWSHEEASQMMVEHLATDNKLEFLDDSDIKFIQSLISGDKCGSFLYDIVANERNSVDVDKFDYLQRDSYYTGMKQVHDIDRLMLFSKVEDNQIAYPYKERQNLYDMFHARYSLFKRVYTHPVVKAIDFMIADALIKAKDFYQLAQAVEDPELYVMLDDTILRRIEHSSDKELGTSREILRRLRKRQLYKFVGEYLIPADCRAAHAKTPDQKYVEKIIECGNKGFSADDVIVKTEVIHFGMRDKNPLDHIKFYDDGVPRYEDTRMVPECYQEKYLRVFVRNTEKAQLVKEAFDKYCTEDADFFRSSGNSAPTRINGYSPNSAS</sequence>
<dbReference type="CDD" id="cd00077">
    <property type="entry name" value="HDc"/>
    <property type="match status" value="1"/>
</dbReference>
<reference evidence="2" key="1">
    <citation type="submission" date="2021-06" db="EMBL/GenBank/DDBJ databases">
        <authorList>
            <person name="Kallberg Y."/>
            <person name="Tangrot J."/>
            <person name="Rosling A."/>
        </authorList>
    </citation>
    <scope>NUCLEOTIDE SEQUENCE</scope>
    <source>
        <strain evidence="2">IA702</strain>
    </source>
</reference>
<organism evidence="2 3">
    <name type="scientific">Paraglomus occultum</name>
    <dbReference type="NCBI Taxonomy" id="144539"/>
    <lineage>
        <taxon>Eukaryota</taxon>
        <taxon>Fungi</taxon>
        <taxon>Fungi incertae sedis</taxon>
        <taxon>Mucoromycota</taxon>
        <taxon>Glomeromycotina</taxon>
        <taxon>Glomeromycetes</taxon>
        <taxon>Paraglomerales</taxon>
        <taxon>Paraglomeraceae</taxon>
        <taxon>Paraglomus</taxon>
    </lineage>
</organism>